<feature type="chain" id="PRO_5003831388" evidence="1">
    <location>
        <begin position="22"/>
        <end position="146"/>
    </location>
</feature>
<dbReference type="GO" id="GO:0009055">
    <property type="term" value="F:electron transfer activity"/>
    <property type="evidence" value="ECO:0007669"/>
    <property type="project" value="InterPro"/>
</dbReference>
<protein>
    <submittedName>
        <fullName evidence="2">Cytochrome c, mono-and diheme variant</fullName>
    </submittedName>
</protein>
<feature type="signal peptide" evidence="1">
    <location>
        <begin position="1"/>
        <end position="21"/>
    </location>
</feature>
<dbReference type="eggNOG" id="COG2010">
    <property type="taxonomic scope" value="Bacteria"/>
</dbReference>
<keyword evidence="1" id="KW-0732">Signal</keyword>
<dbReference type="Proteomes" id="UP000006286">
    <property type="component" value="Chromosome"/>
</dbReference>
<dbReference type="RefSeq" id="WP_014992529.1">
    <property type="nucleotide sequence ID" value="NC_018691.1"/>
</dbReference>
<accession>K0C7D1</accession>
<dbReference type="EMBL" id="CP003466">
    <property type="protein sequence ID" value="AFT68448.1"/>
    <property type="molecule type" value="Genomic_DNA"/>
</dbReference>
<dbReference type="KEGG" id="adi:B5T_00160"/>
<evidence type="ECO:0000256" key="1">
    <source>
        <dbReference type="SAM" id="SignalP"/>
    </source>
</evidence>
<dbReference type="Gene3D" id="1.10.760.10">
    <property type="entry name" value="Cytochrome c-like domain"/>
    <property type="match status" value="1"/>
</dbReference>
<dbReference type="STRING" id="930169.B5T_00160"/>
<dbReference type="GO" id="GO:0020037">
    <property type="term" value="F:heme binding"/>
    <property type="evidence" value="ECO:0007669"/>
    <property type="project" value="InterPro"/>
</dbReference>
<dbReference type="InterPro" id="IPR036909">
    <property type="entry name" value="Cyt_c-like_dom_sf"/>
</dbReference>
<name>K0C7D1_ALCDB</name>
<gene>
    <name evidence="2" type="ordered locus">B5T_00160</name>
</gene>
<keyword evidence="3" id="KW-1185">Reference proteome</keyword>
<dbReference type="SUPFAM" id="SSF46626">
    <property type="entry name" value="Cytochrome c"/>
    <property type="match status" value="1"/>
</dbReference>
<reference evidence="2 3" key="1">
    <citation type="journal article" date="2012" name="J. Bacteriol.">
        <title>Complete genome sequence of Alcanivorax dieselolei type strain B5.</title>
        <authorList>
            <person name="Lai Q."/>
            <person name="Li W."/>
            <person name="Shao Z."/>
        </authorList>
    </citation>
    <scope>NUCLEOTIDE SEQUENCE [LARGE SCALE GENOMIC DNA]</scope>
    <source>
        <strain evidence="3">DSM 16502 / CGMCC 1.3690 / B-5</strain>
    </source>
</reference>
<dbReference type="HOGENOM" id="CLU_126387_1_1_6"/>
<sequence>MRIIFTMLMALGGLIIPPAQADPRNDFLLHCSGCHRPDGAGTEVGGIPDFRGYVSSFLMTPEGRHYILQVPGVIGSGLSDRRLTEVMNYVLTTWGQPEHIEASGLLSEQEVRTLRADVLEDVVGYRREVVKALRERGLPVATYPWP</sequence>
<proteinExistence type="predicted"/>
<organism evidence="2 3">
    <name type="scientific">Alcanivorax dieselolei (strain DSM 16502 / CGMCC 1.3690 / MCCC 1A00001 / B-5)</name>
    <name type="common">Alloalcanivorax dieselolei</name>
    <dbReference type="NCBI Taxonomy" id="930169"/>
    <lineage>
        <taxon>Bacteria</taxon>
        <taxon>Pseudomonadati</taxon>
        <taxon>Pseudomonadota</taxon>
        <taxon>Gammaproteobacteria</taxon>
        <taxon>Oceanospirillales</taxon>
        <taxon>Alcanivoracaceae</taxon>
        <taxon>Alloalcanivorax</taxon>
    </lineage>
</organism>
<dbReference type="PATRIC" id="fig|930169.3.peg.159"/>
<dbReference type="AlphaFoldDB" id="K0C7D1"/>
<evidence type="ECO:0000313" key="2">
    <source>
        <dbReference type="EMBL" id="AFT68448.1"/>
    </source>
</evidence>
<dbReference type="OrthoDB" id="9811281at2"/>
<evidence type="ECO:0000313" key="3">
    <source>
        <dbReference type="Proteomes" id="UP000006286"/>
    </source>
</evidence>